<evidence type="ECO:0000259" key="1">
    <source>
        <dbReference type="Pfam" id="PF12697"/>
    </source>
</evidence>
<evidence type="ECO:0000313" key="3">
    <source>
        <dbReference type="Proteomes" id="UP000184073"/>
    </source>
</evidence>
<dbReference type="VEuPathDB" id="FungiDB:ASPVEDRAFT_129399"/>
<dbReference type="OrthoDB" id="3248508at2759"/>
<name>A0A1L9PJW9_ASPVE</name>
<dbReference type="Pfam" id="PF12697">
    <property type="entry name" value="Abhydrolase_6"/>
    <property type="match status" value="1"/>
</dbReference>
<sequence length="433" mass="49290">MPTYEVQNDLFERYPPGFADADRWALPRRQGKRRLLLIYIHGFLGSEDSFYQFPRRVHDMLAVLLAETHVVYTKIYPRYKTRGPLHDARDGISQWLSPHEASDLDVILLGHSLGGLIAAEVALMVSGTASGQIEGEDLKHNIAGLVAFDAPFLGLHPRVVRTGIGRLFRRKGRTNNEDKEEEDAIRDIIATKDTSFNPAFPNDLNKPRWKGWDGARHFFKKNSRHLSRSALQYVFSYYDHTGCLNEYLGLLKRHKRLCRLAEVNHSPGSSLSGRRVRFINYYTTAYPVKEKGDSDNDKEKRPWTEMSLTCRNTTELHRNVKEHRHSTSIIPGQRMKGKDGNSLHWAVDRVSSLTEVDSISHPASSCDSSSGSRSGGRHFCLVSNEACKKQLWAPIYMEGMDEITAHQSIFLALGSHYEQLVVDIVARIETWLM</sequence>
<dbReference type="SUPFAM" id="SSF53474">
    <property type="entry name" value="alpha/beta-Hydrolases"/>
    <property type="match status" value="1"/>
</dbReference>
<gene>
    <name evidence="2" type="ORF">ASPVEDRAFT_129399</name>
</gene>
<dbReference type="InterPro" id="IPR000073">
    <property type="entry name" value="AB_hydrolase_1"/>
</dbReference>
<dbReference type="InterPro" id="IPR029058">
    <property type="entry name" value="AB_hydrolase_fold"/>
</dbReference>
<proteinExistence type="predicted"/>
<accession>A0A1L9PJW9</accession>
<dbReference type="Gene3D" id="3.40.50.1820">
    <property type="entry name" value="alpha/beta hydrolase"/>
    <property type="match status" value="1"/>
</dbReference>
<dbReference type="STRING" id="1036611.A0A1L9PJW9"/>
<organism evidence="2 3">
    <name type="scientific">Aspergillus versicolor CBS 583.65</name>
    <dbReference type="NCBI Taxonomy" id="1036611"/>
    <lineage>
        <taxon>Eukaryota</taxon>
        <taxon>Fungi</taxon>
        <taxon>Dikarya</taxon>
        <taxon>Ascomycota</taxon>
        <taxon>Pezizomycotina</taxon>
        <taxon>Eurotiomycetes</taxon>
        <taxon>Eurotiomycetidae</taxon>
        <taxon>Eurotiales</taxon>
        <taxon>Aspergillaceae</taxon>
        <taxon>Aspergillus</taxon>
        <taxon>Aspergillus subgen. Nidulantes</taxon>
    </lineage>
</organism>
<dbReference type="PANTHER" id="PTHR47842:SF3">
    <property type="entry name" value="DUF676 DOMAIN-CONTAINING PROTEIN"/>
    <property type="match status" value="1"/>
</dbReference>
<dbReference type="EMBL" id="KV878128">
    <property type="protein sequence ID" value="OJJ01773.1"/>
    <property type="molecule type" value="Genomic_DNA"/>
</dbReference>
<reference evidence="3" key="1">
    <citation type="journal article" date="2017" name="Genome Biol.">
        <title>Comparative genomics reveals high biological diversity and specific adaptations in the industrially and medically important fungal genus Aspergillus.</title>
        <authorList>
            <person name="de Vries R.P."/>
            <person name="Riley R."/>
            <person name="Wiebenga A."/>
            <person name="Aguilar-Osorio G."/>
            <person name="Amillis S."/>
            <person name="Uchima C.A."/>
            <person name="Anderluh G."/>
            <person name="Asadollahi M."/>
            <person name="Askin M."/>
            <person name="Barry K."/>
            <person name="Battaglia E."/>
            <person name="Bayram O."/>
            <person name="Benocci T."/>
            <person name="Braus-Stromeyer S.A."/>
            <person name="Caldana C."/>
            <person name="Canovas D."/>
            <person name="Cerqueira G.C."/>
            <person name="Chen F."/>
            <person name="Chen W."/>
            <person name="Choi C."/>
            <person name="Clum A."/>
            <person name="Dos Santos R.A."/>
            <person name="Damasio A.R."/>
            <person name="Diallinas G."/>
            <person name="Emri T."/>
            <person name="Fekete E."/>
            <person name="Flipphi M."/>
            <person name="Freyberg S."/>
            <person name="Gallo A."/>
            <person name="Gournas C."/>
            <person name="Habgood R."/>
            <person name="Hainaut M."/>
            <person name="Harispe M.L."/>
            <person name="Henrissat B."/>
            <person name="Hilden K.S."/>
            <person name="Hope R."/>
            <person name="Hossain A."/>
            <person name="Karabika E."/>
            <person name="Karaffa L."/>
            <person name="Karanyi Z."/>
            <person name="Krasevec N."/>
            <person name="Kuo A."/>
            <person name="Kusch H."/>
            <person name="LaButti K."/>
            <person name="Lagendijk E.L."/>
            <person name="Lapidus A."/>
            <person name="Levasseur A."/>
            <person name="Lindquist E."/>
            <person name="Lipzen A."/>
            <person name="Logrieco A.F."/>
            <person name="MacCabe A."/>
            <person name="Maekelae M.R."/>
            <person name="Malavazi I."/>
            <person name="Melin P."/>
            <person name="Meyer V."/>
            <person name="Mielnichuk N."/>
            <person name="Miskei M."/>
            <person name="Molnar A.P."/>
            <person name="Mule G."/>
            <person name="Ngan C.Y."/>
            <person name="Orejas M."/>
            <person name="Orosz E."/>
            <person name="Ouedraogo J.P."/>
            <person name="Overkamp K.M."/>
            <person name="Park H.-S."/>
            <person name="Perrone G."/>
            <person name="Piumi F."/>
            <person name="Punt P.J."/>
            <person name="Ram A.F."/>
            <person name="Ramon A."/>
            <person name="Rauscher S."/>
            <person name="Record E."/>
            <person name="Riano-Pachon D.M."/>
            <person name="Robert V."/>
            <person name="Roehrig J."/>
            <person name="Ruller R."/>
            <person name="Salamov A."/>
            <person name="Salih N.S."/>
            <person name="Samson R.A."/>
            <person name="Sandor E."/>
            <person name="Sanguinetti M."/>
            <person name="Schuetze T."/>
            <person name="Sepcic K."/>
            <person name="Shelest E."/>
            <person name="Sherlock G."/>
            <person name="Sophianopoulou V."/>
            <person name="Squina F.M."/>
            <person name="Sun H."/>
            <person name="Susca A."/>
            <person name="Todd R.B."/>
            <person name="Tsang A."/>
            <person name="Unkles S.E."/>
            <person name="van de Wiele N."/>
            <person name="van Rossen-Uffink D."/>
            <person name="Oliveira J.V."/>
            <person name="Vesth T.C."/>
            <person name="Visser J."/>
            <person name="Yu J.-H."/>
            <person name="Zhou M."/>
            <person name="Andersen M.R."/>
            <person name="Archer D.B."/>
            <person name="Baker S.E."/>
            <person name="Benoit I."/>
            <person name="Brakhage A.A."/>
            <person name="Braus G.H."/>
            <person name="Fischer R."/>
            <person name="Frisvad J.C."/>
            <person name="Goldman G.H."/>
            <person name="Houbraken J."/>
            <person name="Oakley B."/>
            <person name="Pocsi I."/>
            <person name="Scazzocchio C."/>
            <person name="Seiboth B."/>
            <person name="vanKuyk P.A."/>
            <person name="Wortman J."/>
            <person name="Dyer P.S."/>
            <person name="Grigoriev I.V."/>
        </authorList>
    </citation>
    <scope>NUCLEOTIDE SEQUENCE [LARGE SCALE GENOMIC DNA]</scope>
    <source>
        <strain evidence="3">CBS 583.65</strain>
    </source>
</reference>
<keyword evidence="3" id="KW-1185">Reference proteome</keyword>
<dbReference type="PANTHER" id="PTHR47842">
    <property type="entry name" value="EXPRESSED PROTEIN"/>
    <property type="match status" value="1"/>
</dbReference>
<dbReference type="RefSeq" id="XP_040667535.1">
    <property type="nucleotide sequence ID" value="XM_040806634.1"/>
</dbReference>
<protein>
    <recommendedName>
        <fullName evidence="1">AB hydrolase-1 domain-containing protein</fullName>
    </recommendedName>
</protein>
<dbReference type="GeneID" id="63722145"/>
<dbReference type="Proteomes" id="UP000184073">
    <property type="component" value="Unassembled WGS sequence"/>
</dbReference>
<feature type="domain" description="AB hydrolase-1" evidence="1">
    <location>
        <begin position="38"/>
        <end position="171"/>
    </location>
</feature>
<dbReference type="AlphaFoldDB" id="A0A1L9PJW9"/>
<evidence type="ECO:0000313" key="2">
    <source>
        <dbReference type="EMBL" id="OJJ01773.1"/>
    </source>
</evidence>